<dbReference type="Pfam" id="PF05580">
    <property type="entry name" value="Peptidase_S55"/>
    <property type="match status" value="1"/>
</dbReference>
<dbReference type="PROSITE" id="PS51494">
    <property type="entry name" value="SPOIVB"/>
    <property type="match status" value="1"/>
</dbReference>
<evidence type="ECO:0000313" key="4">
    <source>
        <dbReference type="Proteomes" id="UP000199476"/>
    </source>
</evidence>
<dbReference type="Proteomes" id="UP000199476">
    <property type="component" value="Unassembled WGS sequence"/>
</dbReference>
<organism evidence="3 4">
    <name type="scientific">Halarsenatibacter silvermanii</name>
    <dbReference type="NCBI Taxonomy" id="321763"/>
    <lineage>
        <taxon>Bacteria</taxon>
        <taxon>Bacillati</taxon>
        <taxon>Bacillota</taxon>
        <taxon>Clostridia</taxon>
        <taxon>Halanaerobiales</taxon>
        <taxon>Halarsenatibacteraceae</taxon>
        <taxon>Halarsenatibacter</taxon>
    </lineage>
</organism>
<dbReference type="STRING" id="321763.SAMN04488692_10235"/>
<feature type="compositionally biased region" description="Acidic residues" evidence="1">
    <location>
        <begin position="614"/>
        <end position="630"/>
    </location>
</feature>
<dbReference type="RefSeq" id="WP_089757849.1">
    <property type="nucleotide sequence ID" value="NZ_FNGO01000002.1"/>
</dbReference>
<dbReference type="AlphaFoldDB" id="A0A1G9HU58"/>
<evidence type="ECO:0000256" key="1">
    <source>
        <dbReference type="SAM" id="MobiDB-lite"/>
    </source>
</evidence>
<name>A0A1G9HU58_9FIRM</name>
<sequence length="630" mass="70481">MTEKKLSYRITFVLLITGLLIMLTGFIAADTAQADEIIPEEEIMSLNDIEPGMEGTGLTVFSGVEVDEFDFEVIDVLPDYQQGQDLILVYLSGEKIEEAGGVASGMSGSPLYVDDRIIGAISYGWAESDSRYALATPVEPMLELLADEEADPGSGMEELPEMKTPLITAGLSGRSQERLEADLEDFFMTDFEVVPGSDEPRMEPEEYPELEPGSAISVKLARGDVTIASIGTMTYRQDDEILAMGHPFTHRGNVDFFLGQAHISSIIPGDMPFKLGSPLPQPIGRIDQDRLAGISGGIDHYPDIVPLNIEVEDEDREVKNSIDVQIIDDEDLLISLPGLISLETLDSTLDRIGRGTAETTVRVMANELQEVVLRRDNMYYSQHDIAARSLEDLQVIMDIISNNPFQDAGLFDIEYSVTVREEDQVALLQEAEIKEDEAEIKPGDELDISVKLRPYRQEKKELEYTIELPDDINPGPASLSISGGPTRDYRPVDTDEFADEDLSASVEGFTDLEPMLLEFVELPQYNDLVMEVYPGYPGIPHWEEEEDVEEEPEPEERPAPDEEEEPEEEPEQEEITPEEVDEEERIREVESTDYVLEGELYIDFTISDDNSREVEDDELPEEDDDNGESR</sequence>
<feature type="compositionally biased region" description="Acidic residues" evidence="1">
    <location>
        <begin position="544"/>
        <end position="554"/>
    </location>
</feature>
<evidence type="ECO:0000313" key="3">
    <source>
        <dbReference type="EMBL" id="SDL16517.1"/>
    </source>
</evidence>
<dbReference type="EMBL" id="FNGO01000002">
    <property type="protein sequence ID" value="SDL16517.1"/>
    <property type="molecule type" value="Genomic_DNA"/>
</dbReference>
<dbReference type="OrthoDB" id="9765242at2"/>
<accession>A0A1G9HU58</accession>
<protein>
    <submittedName>
        <fullName evidence="3">SpoIVB peptidase S55</fullName>
    </submittedName>
</protein>
<feature type="region of interest" description="Disordered" evidence="1">
    <location>
        <begin position="544"/>
        <end position="630"/>
    </location>
</feature>
<evidence type="ECO:0000259" key="2">
    <source>
        <dbReference type="PROSITE" id="PS51494"/>
    </source>
</evidence>
<feature type="domain" description="Peptidase S55" evidence="2">
    <location>
        <begin position="1"/>
        <end position="157"/>
    </location>
</feature>
<reference evidence="3 4" key="1">
    <citation type="submission" date="2016-10" db="EMBL/GenBank/DDBJ databases">
        <authorList>
            <person name="de Groot N.N."/>
        </authorList>
    </citation>
    <scope>NUCLEOTIDE SEQUENCE [LARGE SCALE GENOMIC DNA]</scope>
    <source>
        <strain evidence="3 4">SLAS-1</strain>
    </source>
</reference>
<gene>
    <name evidence="3" type="ORF">SAMN04488692_10235</name>
</gene>
<dbReference type="InterPro" id="IPR008763">
    <property type="entry name" value="Peptidase_S55"/>
</dbReference>
<keyword evidence="4" id="KW-1185">Reference proteome</keyword>
<proteinExistence type="predicted"/>
<feature type="compositionally biased region" description="Acidic residues" evidence="1">
    <location>
        <begin position="561"/>
        <end position="583"/>
    </location>
</feature>